<feature type="transmembrane region" description="Helical" evidence="7">
    <location>
        <begin position="248"/>
        <end position="271"/>
    </location>
</feature>
<evidence type="ECO:0000313" key="23">
    <source>
        <dbReference type="Proteomes" id="UP000487221"/>
    </source>
</evidence>
<reference evidence="18" key="1">
    <citation type="submission" date="2017-04" db="EMBL/GenBank/DDBJ databases">
        <title>Function of individual gut microbiota members based on whole genome sequencing of pure cultures obtained from chicken caecum.</title>
        <authorList>
            <person name="Medvecky M."/>
            <person name="Cejkova D."/>
            <person name="Polansky O."/>
            <person name="Karasova D."/>
            <person name="Kubasova T."/>
            <person name="Cizek A."/>
            <person name="Rychlik I."/>
        </authorList>
    </citation>
    <scope>NUCLEOTIDE SEQUENCE [LARGE SCALE GENOMIC DNA]</scope>
    <source>
        <strain evidence="18">An67</strain>
    </source>
</reference>
<comment type="subcellular location">
    <subcellularLocation>
        <location evidence="1">Cell membrane</location>
        <topology evidence="1">Multi-pass membrane protein</topology>
    </subcellularLocation>
</comment>
<evidence type="ECO:0000313" key="14">
    <source>
        <dbReference type="EMBL" id="RGI74951.1"/>
    </source>
</evidence>
<dbReference type="Proteomes" id="UP000196329">
    <property type="component" value="Unassembled WGS sequence"/>
</dbReference>
<sequence>MEKNILQSRVIDVLRFPMIVGVVLWHSFFEGIMGLDIPDSGIPIYHTTSFFISRILASVAVPLFFFISGYLFFFRTAFSVDVYKKKLKSRIKTLLIPYLFWNFVVLVGHWIVTVLSPVQLTSGAYKQVSDYTVCDYLISFWNINGMPVNGALWFIRDLMVMLAFSPLVYWCLRYFRWYILVVLGCIWLVGGTLEIPRMDAVFFFFVGAWFSITGRNFVADFKSFFPWGVALYFLFAIGTIGVRGADGFLYVANAGILLGIVSIIALTAYFVERERWKSSYFLISSCFLVYACHQLPLNMFVRILFKFMSPVSDWQFMLIYIVSPLVIILVNLLLYASLKKLFPHFTAIITGGRG</sequence>
<evidence type="ECO:0000313" key="18">
    <source>
        <dbReference type="Proteomes" id="UP000196329"/>
    </source>
</evidence>
<evidence type="ECO:0000313" key="24">
    <source>
        <dbReference type="Proteomes" id="UP001196342"/>
    </source>
</evidence>
<proteinExistence type="inferred from homology"/>
<dbReference type="PANTHER" id="PTHR40074:SF2">
    <property type="entry name" value="O-ACETYLTRANSFERASE WECH"/>
    <property type="match status" value="1"/>
</dbReference>
<feature type="domain" description="Acyltransferase 3" evidence="8">
    <location>
        <begin position="11"/>
        <end position="331"/>
    </location>
</feature>
<dbReference type="GO" id="GO:0009246">
    <property type="term" value="P:enterobacterial common antigen biosynthetic process"/>
    <property type="evidence" value="ECO:0007669"/>
    <property type="project" value="TreeGrafter"/>
</dbReference>
<dbReference type="EMBL" id="JAQNQY010000018">
    <property type="protein sequence ID" value="MDC1753820.1"/>
    <property type="molecule type" value="Genomic_DNA"/>
</dbReference>
<evidence type="ECO:0000313" key="20">
    <source>
        <dbReference type="Proteomes" id="UP000263754"/>
    </source>
</evidence>
<comment type="similarity">
    <text evidence="2">Belongs to the acyltransferase 3 family.</text>
</comment>
<protein>
    <submittedName>
        <fullName evidence="15">Acyltransferase</fullName>
    </submittedName>
</protein>
<feature type="transmembrane region" description="Helical" evidence="7">
    <location>
        <begin position="224"/>
        <end position="242"/>
    </location>
</feature>
<dbReference type="Proteomes" id="UP001215818">
    <property type="component" value="Unassembled WGS sequence"/>
</dbReference>
<feature type="transmembrane region" description="Helical" evidence="7">
    <location>
        <begin position="317"/>
        <end position="336"/>
    </location>
</feature>
<reference evidence="13" key="2">
    <citation type="journal article" date="2018" name="BMC Genomics">
        <title>Whole genome sequencing and function prediction of 133 gut anaerobes isolated from chicken caecum in pure cultures.</title>
        <authorList>
            <person name="Medvecky M."/>
            <person name="Cejkova D."/>
            <person name="Polansky O."/>
            <person name="Karasova D."/>
            <person name="Kubasova T."/>
            <person name="Cizek A."/>
            <person name="Rychlik I."/>
        </authorList>
    </citation>
    <scope>NUCLEOTIDE SEQUENCE</scope>
    <source>
        <strain evidence="13">An67</strain>
    </source>
</reference>
<evidence type="ECO:0000313" key="10">
    <source>
        <dbReference type="EMBL" id="MBT8728049.1"/>
    </source>
</evidence>
<evidence type="ECO:0000313" key="25">
    <source>
        <dbReference type="Proteomes" id="UP001215818"/>
    </source>
</evidence>
<evidence type="ECO:0000313" key="21">
    <source>
        <dbReference type="Proteomes" id="UP000284022"/>
    </source>
</evidence>
<dbReference type="Proteomes" id="UP000284022">
    <property type="component" value="Unassembled WGS sequence"/>
</dbReference>
<reference evidence="11 25" key="6">
    <citation type="submission" date="2022-10" db="EMBL/GenBank/DDBJ databases">
        <title>Human gut microbiome strain richness.</title>
        <authorList>
            <person name="Chen-Liaw A."/>
        </authorList>
    </citation>
    <scope>NUCLEOTIDE SEQUENCE</scope>
    <source>
        <strain evidence="11">A1_m1001262Bd0_191120</strain>
        <strain evidence="12 25">D53st1_B1_D53t1_180928</strain>
    </source>
</reference>
<accession>A0A174CWA9</accession>
<evidence type="ECO:0000256" key="1">
    <source>
        <dbReference type="ARBA" id="ARBA00004651"/>
    </source>
</evidence>
<feature type="transmembrane region" description="Helical" evidence="7">
    <location>
        <begin position="195"/>
        <end position="212"/>
    </location>
</feature>
<dbReference type="Proteomes" id="UP000263754">
    <property type="component" value="Unassembled WGS sequence"/>
</dbReference>
<dbReference type="Proteomes" id="UP001218502">
    <property type="component" value="Unassembled WGS sequence"/>
</dbReference>
<feature type="transmembrane region" description="Helical" evidence="7">
    <location>
        <begin position="280"/>
        <end position="305"/>
    </location>
</feature>
<dbReference type="GO" id="GO:0016413">
    <property type="term" value="F:O-acetyltransferase activity"/>
    <property type="evidence" value="ECO:0007669"/>
    <property type="project" value="TreeGrafter"/>
</dbReference>
<dbReference type="InterPro" id="IPR002656">
    <property type="entry name" value="Acyl_transf_3_dom"/>
</dbReference>
<evidence type="ECO:0000313" key="16">
    <source>
        <dbReference type="EMBL" id="RGU40793.1"/>
    </source>
</evidence>
<reference evidence="19 20" key="3">
    <citation type="submission" date="2018-08" db="EMBL/GenBank/DDBJ databases">
        <title>A genome reference for cultivated species of the human gut microbiota.</title>
        <authorList>
            <person name="Zou Y."/>
            <person name="Xue W."/>
            <person name="Luo G."/>
        </authorList>
    </citation>
    <scope>NUCLEOTIDE SEQUENCE [LARGE SCALE GENOMIC DNA]</scope>
    <source>
        <strain evidence="16 21">AF17-20</strain>
        <strain evidence="17 22">AM34-25</strain>
        <strain evidence="15 19">TF08-13</strain>
        <strain evidence="14 20">TM10-17</strain>
    </source>
</reference>
<keyword evidence="24" id="KW-1185">Reference proteome</keyword>
<evidence type="ECO:0000313" key="11">
    <source>
        <dbReference type="EMBL" id="MDC1753820.1"/>
    </source>
</evidence>
<evidence type="ECO:0000313" key="19">
    <source>
        <dbReference type="Proteomes" id="UP000260795"/>
    </source>
</evidence>
<reference evidence="10 24" key="5">
    <citation type="submission" date="2020-12" db="EMBL/GenBank/DDBJ databases">
        <title>Microorganisms.</title>
        <authorList>
            <person name="Matos J."/>
            <person name="Faleiro L."/>
            <person name="Duarte I."/>
        </authorList>
    </citation>
    <scope>NUCLEOTIDE SEQUENCE [LARGE SCALE GENOMIC DNA]</scope>
    <source>
        <strain evidence="10 24">PtFD3Pch2</strain>
    </source>
</reference>
<dbReference type="EMBL" id="NFHS01000008">
    <property type="protein sequence ID" value="OUN53117.1"/>
    <property type="molecule type" value="Genomic_DNA"/>
</dbReference>
<keyword evidence="3" id="KW-1003">Cell membrane</keyword>
<dbReference type="EMBL" id="QRXV01000003">
    <property type="protein sequence ID" value="RGU40793.1"/>
    <property type="molecule type" value="Genomic_DNA"/>
</dbReference>
<dbReference type="EMBL" id="QSRK01000021">
    <property type="protein sequence ID" value="RGL11915.1"/>
    <property type="molecule type" value="Genomic_DNA"/>
</dbReference>
<feature type="transmembrane region" description="Helical" evidence="7">
    <location>
        <begin position="94"/>
        <end position="116"/>
    </location>
</feature>
<keyword evidence="15" id="KW-0808">Transferase</keyword>
<evidence type="ECO:0000256" key="3">
    <source>
        <dbReference type="ARBA" id="ARBA00022475"/>
    </source>
</evidence>
<dbReference type="EMBL" id="QSIF01000005">
    <property type="protein sequence ID" value="RHC75256.1"/>
    <property type="molecule type" value="Genomic_DNA"/>
</dbReference>
<organism evidence="15 19">
    <name type="scientific">Bacteroides uniformis</name>
    <dbReference type="NCBI Taxonomy" id="820"/>
    <lineage>
        <taxon>Bacteria</taxon>
        <taxon>Pseudomonadati</taxon>
        <taxon>Bacteroidota</taxon>
        <taxon>Bacteroidia</taxon>
        <taxon>Bacteroidales</taxon>
        <taxon>Bacteroidaceae</taxon>
        <taxon>Bacteroides</taxon>
    </lineage>
</organism>
<evidence type="ECO:0000256" key="5">
    <source>
        <dbReference type="ARBA" id="ARBA00022989"/>
    </source>
</evidence>
<reference evidence="9 23" key="4">
    <citation type="journal article" date="2019" name="Nat. Med.">
        <title>A library of human gut bacterial isolates paired with longitudinal multiomics data enables mechanistic microbiome research.</title>
        <authorList>
            <person name="Poyet M."/>
            <person name="Groussin M."/>
            <person name="Gibbons S.M."/>
            <person name="Avila-Pacheco J."/>
            <person name="Jiang X."/>
            <person name="Kearney S.M."/>
            <person name="Perrotta A.R."/>
            <person name="Berdy B."/>
            <person name="Zhao S."/>
            <person name="Lieberman T.D."/>
            <person name="Swanson P.K."/>
            <person name="Smith M."/>
            <person name="Roesemann S."/>
            <person name="Alexander J.E."/>
            <person name="Rich S.A."/>
            <person name="Livny J."/>
            <person name="Vlamakis H."/>
            <person name="Clish C."/>
            <person name="Bullock K."/>
            <person name="Deik A."/>
            <person name="Scott J."/>
            <person name="Pierce K.A."/>
            <person name="Xavier R.J."/>
            <person name="Alm E.J."/>
        </authorList>
    </citation>
    <scope>NUCLEOTIDE SEQUENCE [LARGE SCALE GENOMIC DNA]</scope>
    <source>
        <strain evidence="9 23">BIOML-A19</strain>
    </source>
</reference>
<dbReference type="EMBL" id="JAFBJK010000005">
    <property type="protein sequence ID" value="MBT8728049.1"/>
    <property type="molecule type" value="Genomic_DNA"/>
</dbReference>
<evidence type="ECO:0000313" key="9">
    <source>
        <dbReference type="EMBL" id="KAB4185522.1"/>
    </source>
</evidence>
<evidence type="ECO:0000313" key="22">
    <source>
        <dbReference type="Proteomes" id="UP000284514"/>
    </source>
</evidence>
<evidence type="ECO:0000313" key="15">
    <source>
        <dbReference type="EMBL" id="RGL11915.1"/>
    </source>
</evidence>
<evidence type="ECO:0000256" key="4">
    <source>
        <dbReference type="ARBA" id="ARBA00022692"/>
    </source>
</evidence>
<name>A0A174CWA9_BACUN</name>
<dbReference type="RefSeq" id="WP_057256462.1">
    <property type="nucleotide sequence ID" value="NZ_CYYO01000006.1"/>
</dbReference>
<feature type="transmembrane region" description="Helical" evidence="7">
    <location>
        <begin position="49"/>
        <end position="73"/>
    </location>
</feature>
<feature type="transmembrane region" description="Helical" evidence="7">
    <location>
        <begin position="12"/>
        <end position="29"/>
    </location>
</feature>
<dbReference type="Proteomes" id="UP000260795">
    <property type="component" value="Unassembled WGS sequence"/>
</dbReference>
<dbReference type="Pfam" id="PF01757">
    <property type="entry name" value="Acyl_transf_3"/>
    <property type="match status" value="1"/>
</dbReference>
<keyword evidence="15" id="KW-0012">Acyltransferase</keyword>
<dbReference type="AlphaFoldDB" id="A0A174CWA9"/>
<dbReference type="EMBL" id="QSOF01000016">
    <property type="protein sequence ID" value="RGI74951.1"/>
    <property type="molecule type" value="Genomic_DNA"/>
</dbReference>
<evidence type="ECO:0000256" key="2">
    <source>
        <dbReference type="ARBA" id="ARBA00007400"/>
    </source>
</evidence>
<evidence type="ECO:0000313" key="17">
    <source>
        <dbReference type="EMBL" id="RHC75256.1"/>
    </source>
</evidence>
<evidence type="ECO:0000256" key="6">
    <source>
        <dbReference type="ARBA" id="ARBA00023136"/>
    </source>
</evidence>
<keyword evidence="5 7" id="KW-1133">Transmembrane helix</keyword>
<gene>
    <name evidence="13" type="ORF">B5G17_14905</name>
    <name evidence="17" type="ORF">DW831_04920</name>
    <name evidence="16" type="ORF">DWW83_04305</name>
    <name evidence="15" type="ORF">DXC80_13460</name>
    <name evidence="14" type="ORF">DXD90_12140</name>
    <name evidence="9" type="ORF">GAQ44_05790</name>
    <name evidence="10" type="ORF">JQN06_18140</name>
    <name evidence="12" type="ORF">POY73_03750</name>
    <name evidence="11" type="ORF">POY80_15370</name>
</gene>
<dbReference type="Proteomes" id="UP000284514">
    <property type="component" value="Unassembled WGS sequence"/>
</dbReference>
<evidence type="ECO:0000259" key="8">
    <source>
        <dbReference type="Pfam" id="PF01757"/>
    </source>
</evidence>
<dbReference type="Proteomes" id="UP001196342">
    <property type="component" value="Unassembled WGS sequence"/>
</dbReference>
<dbReference type="EMBL" id="JAQNRK010000002">
    <property type="protein sequence ID" value="MDC1793248.1"/>
    <property type="molecule type" value="Genomic_DNA"/>
</dbReference>
<evidence type="ECO:0000313" key="13">
    <source>
        <dbReference type="EMBL" id="OUN53117.1"/>
    </source>
</evidence>
<dbReference type="Proteomes" id="UP000487221">
    <property type="component" value="Unassembled WGS sequence"/>
</dbReference>
<keyword evidence="6 7" id="KW-0472">Membrane</keyword>
<dbReference type="EMBL" id="WCTY01000009">
    <property type="protein sequence ID" value="KAB4185522.1"/>
    <property type="molecule type" value="Genomic_DNA"/>
</dbReference>
<keyword evidence="4 7" id="KW-0812">Transmembrane</keyword>
<feature type="transmembrane region" description="Helical" evidence="7">
    <location>
        <begin position="167"/>
        <end position="189"/>
    </location>
</feature>
<dbReference type="GO" id="GO:0005886">
    <property type="term" value="C:plasma membrane"/>
    <property type="evidence" value="ECO:0007669"/>
    <property type="project" value="UniProtKB-SubCell"/>
</dbReference>
<evidence type="ECO:0000256" key="7">
    <source>
        <dbReference type="SAM" id="Phobius"/>
    </source>
</evidence>
<evidence type="ECO:0000313" key="12">
    <source>
        <dbReference type="EMBL" id="MDC1793248.1"/>
    </source>
</evidence>
<comment type="caution">
    <text evidence="15">The sequence shown here is derived from an EMBL/GenBank/DDBJ whole genome shotgun (WGS) entry which is preliminary data.</text>
</comment>
<dbReference type="PANTHER" id="PTHR40074">
    <property type="entry name" value="O-ACETYLTRANSFERASE WECH"/>
    <property type="match status" value="1"/>
</dbReference>